<name>A0A7H8QWA1_TALRU</name>
<feature type="domain" description="Alpha/beta hydrolase fold-3" evidence="2">
    <location>
        <begin position="126"/>
        <end position="368"/>
    </location>
</feature>
<dbReference type="SUPFAM" id="SSF53474">
    <property type="entry name" value="alpha/beta-Hydrolases"/>
    <property type="match status" value="1"/>
</dbReference>
<dbReference type="KEGG" id="trg:TRUGW13939_05217"/>
<organism evidence="3 4">
    <name type="scientific">Talaromyces rugulosus</name>
    <name type="common">Penicillium rugulosum</name>
    <dbReference type="NCBI Taxonomy" id="121627"/>
    <lineage>
        <taxon>Eukaryota</taxon>
        <taxon>Fungi</taxon>
        <taxon>Dikarya</taxon>
        <taxon>Ascomycota</taxon>
        <taxon>Pezizomycotina</taxon>
        <taxon>Eurotiomycetes</taxon>
        <taxon>Eurotiomycetidae</taxon>
        <taxon>Eurotiales</taxon>
        <taxon>Trichocomaceae</taxon>
        <taxon>Talaromyces</taxon>
        <taxon>Talaromyces sect. Islandici</taxon>
    </lineage>
</organism>
<dbReference type="OrthoDB" id="5354320at2759"/>
<dbReference type="Pfam" id="PF07859">
    <property type="entry name" value="Abhydrolase_3"/>
    <property type="match status" value="1"/>
</dbReference>
<reference evidence="4" key="1">
    <citation type="submission" date="2020-06" db="EMBL/GenBank/DDBJ databases">
        <title>A chromosome-scale genome assembly of Talaromyces rugulosus W13939.</title>
        <authorList>
            <person name="Wang B."/>
            <person name="Guo L."/>
            <person name="Ye K."/>
            <person name="Wang L."/>
        </authorList>
    </citation>
    <scope>NUCLEOTIDE SEQUENCE [LARGE SCALE GENOMIC DNA]</scope>
    <source>
        <strain evidence="4">W13939</strain>
    </source>
</reference>
<keyword evidence="1" id="KW-0378">Hydrolase</keyword>
<dbReference type="Gene3D" id="3.40.50.1820">
    <property type="entry name" value="alpha/beta hydrolase"/>
    <property type="match status" value="1"/>
</dbReference>
<evidence type="ECO:0000259" key="2">
    <source>
        <dbReference type="Pfam" id="PF07859"/>
    </source>
</evidence>
<evidence type="ECO:0000313" key="4">
    <source>
        <dbReference type="Proteomes" id="UP000509510"/>
    </source>
</evidence>
<dbReference type="RefSeq" id="XP_035344274.1">
    <property type="nucleotide sequence ID" value="XM_035488381.1"/>
</dbReference>
<dbReference type="AlphaFoldDB" id="A0A7H8QWA1"/>
<dbReference type="Proteomes" id="UP000509510">
    <property type="component" value="Chromosome III"/>
</dbReference>
<proteinExistence type="predicted"/>
<dbReference type="InterPro" id="IPR050300">
    <property type="entry name" value="GDXG_lipolytic_enzyme"/>
</dbReference>
<evidence type="ECO:0000256" key="1">
    <source>
        <dbReference type="ARBA" id="ARBA00022801"/>
    </source>
</evidence>
<dbReference type="InterPro" id="IPR013094">
    <property type="entry name" value="AB_hydrolase_3"/>
</dbReference>
<accession>A0A7H8QWA1</accession>
<sequence>MTTAEEQRKLVKYVCQQYHKIPWEPLTRKQLNSSRDRPARGNIWLSRVAFPAPSSPSLRDALYRVINHLRSDYHTITPAEETPILDVGVEFIGERTGVPSDAPELDITEQEKLQALEKECTSDKTILYIHGGGLYFSSPAEYRAASARLAKMTKSRVASIRYRLAPNNSFPAPILDTLVAYASLIHPPPGAPWSAVPADHIVIAGNSAGANLGLGLIKFLLELQKLSGQPVPSIPDFHGRTISLPLPAGIATVSGWCDQCDALPSWHKNGEFDILTVLQPACMPGHPTDSIWPTNPPREHPYCAGATLDHELVSPAAVRDWTGAPPMFFLCGSEERGIDGNRVVASQAAKSGVIVTWNEYEGMPHDFILIMAKLPQAKHAMALWIRACIDILESKKGRQALAKSPAVQWLMPDCKKKIDLGDPRDISPLSFEEVRSKMREYNATRPVWTGKLGEAHL</sequence>
<protein>
    <recommendedName>
        <fullName evidence="2">Alpha/beta hydrolase fold-3 domain-containing protein</fullName>
    </recommendedName>
</protein>
<keyword evidence="4" id="KW-1185">Reference proteome</keyword>
<dbReference type="GO" id="GO:0016787">
    <property type="term" value="F:hydrolase activity"/>
    <property type="evidence" value="ECO:0007669"/>
    <property type="project" value="UniProtKB-KW"/>
</dbReference>
<dbReference type="PANTHER" id="PTHR48081">
    <property type="entry name" value="AB HYDROLASE SUPERFAMILY PROTEIN C4A8.06C"/>
    <property type="match status" value="1"/>
</dbReference>
<dbReference type="EMBL" id="CP055900">
    <property type="protein sequence ID" value="QKX58096.1"/>
    <property type="molecule type" value="Genomic_DNA"/>
</dbReference>
<dbReference type="GeneID" id="55992715"/>
<evidence type="ECO:0000313" key="3">
    <source>
        <dbReference type="EMBL" id="QKX58096.1"/>
    </source>
</evidence>
<gene>
    <name evidence="3" type="ORF">TRUGW13939_05217</name>
</gene>
<dbReference type="InterPro" id="IPR029058">
    <property type="entry name" value="AB_hydrolase_fold"/>
</dbReference>
<dbReference type="PANTHER" id="PTHR48081:SF8">
    <property type="entry name" value="ALPHA_BETA HYDROLASE FOLD-3 DOMAIN-CONTAINING PROTEIN-RELATED"/>
    <property type="match status" value="1"/>
</dbReference>